<feature type="compositionally biased region" description="Basic and acidic residues" evidence="1">
    <location>
        <begin position="475"/>
        <end position="485"/>
    </location>
</feature>
<evidence type="ECO:0000256" key="1">
    <source>
        <dbReference type="SAM" id="MobiDB-lite"/>
    </source>
</evidence>
<evidence type="ECO:0000313" key="4">
    <source>
        <dbReference type="Proteomes" id="UP000000561"/>
    </source>
</evidence>
<dbReference type="InParanoid" id="A0A0D1DPF4"/>
<dbReference type="VEuPathDB" id="FungiDB:UMAG_15101"/>
<feature type="compositionally biased region" description="Polar residues" evidence="1">
    <location>
        <begin position="52"/>
        <end position="74"/>
    </location>
</feature>
<name>A0A0D1DPF4_MYCMD</name>
<feature type="region of interest" description="Disordered" evidence="1">
    <location>
        <begin position="745"/>
        <end position="765"/>
    </location>
</feature>
<feature type="region of interest" description="Disordered" evidence="1">
    <location>
        <begin position="688"/>
        <end position="713"/>
    </location>
</feature>
<feature type="compositionally biased region" description="Basic and acidic residues" evidence="1">
    <location>
        <begin position="650"/>
        <end position="659"/>
    </location>
</feature>
<evidence type="ECO:0000256" key="2">
    <source>
        <dbReference type="SAM" id="Phobius"/>
    </source>
</evidence>
<feature type="region of interest" description="Disordered" evidence="1">
    <location>
        <begin position="535"/>
        <end position="676"/>
    </location>
</feature>
<sequence>MIVPVRASLVTNDATAFRQAATSQFSFAKDTKVSPLFPVKSSFAPDDRLSDSMHSSQHLSTSVQPPSSRQATLPSQNHIQLHLSSLHRQYARQYDDESALFGERDVSMMTQESQLNTNHAADTFHSASHVPEIAHRYSLPSSYPSSIASSWSRPERSVWFQQKAIIITSIFLAIFIVLFIGAAVFLREKKFDDELAGLDDEEALARIEERMTMGRFSDPVEKDVDSSTGGKLKRHFRRGRKRSEKEASNPDSSQPSSASSSAVKRKRHLVSRWTRGNLRNSDDTMRGGVSDTVSIRSRRSARRVALGDPSENRGSVEIRYDTDPAEPPRRISASGIHDDEANPTADIRPRSPPPPHPDNAQIQEAASRSEGGSSSNADSHGSNALGADGSLRSPRRVQLDDSDFQAADAAETHHEEMHYMPPAYIPTGSGGVSASTYDGASIAAAIARGDAKHGIPSPAERDPTVSPEVIRAALTRERRASRDENTPSGPVGPVAAHLATDDKAVLGALSAAASMPSAPAVADGDASAPAYGAPQLSAAARSTDAAGPSAPDLQVDDDGFEVAPTDSIAAGSLPRTVLEDEQQPGKGKAKEVHTSSMLPAPPTAIEPAFSPFDEPYRSTGPPGPTSPLSPPGRRSTDTVTEPMSPSPPNRKSEKQKEAEQEQELAQLVASRPNGMDVPTYKVMGAAASAPPLAEAQDDQGTPNVASKARDESSAAIIAEHLPAYERRRESTSAAAENTLAGSAPLVAHVSSSAPSAPPMHDVGEE</sequence>
<feature type="transmembrane region" description="Helical" evidence="2">
    <location>
        <begin position="164"/>
        <end position="186"/>
    </location>
</feature>
<feature type="compositionally biased region" description="Low complexity" evidence="1">
    <location>
        <begin position="745"/>
        <end position="754"/>
    </location>
</feature>
<dbReference type="eggNOG" id="ENOG502RD92">
    <property type="taxonomic scope" value="Eukaryota"/>
</dbReference>
<reference evidence="3 4" key="1">
    <citation type="journal article" date="2006" name="Nature">
        <title>Insights from the genome of the biotrophic fungal plant pathogen Ustilago maydis.</title>
        <authorList>
            <person name="Kamper J."/>
            <person name="Kahmann R."/>
            <person name="Bolker M."/>
            <person name="Ma L.J."/>
            <person name="Brefort T."/>
            <person name="Saville B.J."/>
            <person name="Banuett F."/>
            <person name="Kronstad J.W."/>
            <person name="Gold S.E."/>
            <person name="Muller O."/>
            <person name="Perlin M.H."/>
            <person name="Wosten H.A."/>
            <person name="de Vries R."/>
            <person name="Ruiz-Herrera J."/>
            <person name="Reynaga-Pena C.G."/>
            <person name="Snetselaar K."/>
            <person name="McCann M."/>
            <person name="Perez-Martin J."/>
            <person name="Feldbrugge M."/>
            <person name="Basse C.W."/>
            <person name="Steinberg G."/>
            <person name="Ibeas J.I."/>
            <person name="Holloman W."/>
            <person name="Guzman P."/>
            <person name="Farman M."/>
            <person name="Stajich J.E."/>
            <person name="Sentandreu R."/>
            <person name="Gonzalez-Prieto J.M."/>
            <person name="Kennell J.C."/>
            <person name="Molina L."/>
            <person name="Schirawski J."/>
            <person name="Mendoza-Mendoza A."/>
            <person name="Greilinger D."/>
            <person name="Munch K."/>
            <person name="Rossel N."/>
            <person name="Scherer M."/>
            <person name="Vranes M."/>
            <person name="Ladendorf O."/>
            <person name="Vincon V."/>
            <person name="Fuchs U."/>
            <person name="Sandrock B."/>
            <person name="Meng S."/>
            <person name="Ho E.C."/>
            <person name="Cahill M.J."/>
            <person name="Boyce K.J."/>
            <person name="Klose J."/>
            <person name="Klosterman S.J."/>
            <person name="Deelstra H.J."/>
            <person name="Ortiz-Castellanos L."/>
            <person name="Li W."/>
            <person name="Sanchez-Alonso P."/>
            <person name="Schreier P.H."/>
            <person name="Hauser-Hahn I."/>
            <person name="Vaupel M."/>
            <person name="Koopmann E."/>
            <person name="Friedrich G."/>
            <person name="Voss H."/>
            <person name="Schluter T."/>
            <person name="Margolis J."/>
            <person name="Platt D."/>
            <person name="Swimmer C."/>
            <person name="Gnirke A."/>
            <person name="Chen F."/>
            <person name="Vysotskaia V."/>
            <person name="Mannhaupt G."/>
            <person name="Guldener U."/>
            <person name="Munsterkotter M."/>
            <person name="Haase D."/>
            <person name="Oesterheld M."/>
            <person name="Mewes H.W."/>
            <person name="Mauceli E.W."/>
            <person name="DeCaprio D."/>
            <person name="Wade C.M."/>
            <person name="Butler J."/>
            <person name="Young S."/>
            <person name="Jaffe D.B."/>
            <person name="Calvo S."/>
            <person name="Nusbaum C."/>
            <person name="Galagan J."/>
            <person name="Birren B.W."/>
        </authorList>
    </citation>
    <scope>NUCLEOTIDE SEQUENCE [LARGE SCALE GENOMIC DNA]</scope>
    <source>
        <strain evidence="4">DSM 14603 / FGSC 9021 / UM521</strain>
    </source>
</reference>
<feature type="compositionally biased region" description="Basic and acidic residues" evidence="1">
    <location>
        <begin position="310"/>
        <end position="329"/>
    </location>
</feature>
<dbReference type="RefSeq" id="XP_011392171.1">
    <property type="nucleotide sequence ID" value="XM_011393869.1"/>
</dbReference>
<protein>
    <submittedName>
        <fullName evidence="3">Uncharacterized protein</fullName>
    </submittedName>
</protein>
<gene>
    <name evidence="3" type="ORF">UMAG_15101</name>
</gene>
<organism evidence="3 4">
    <name type="scientific">Mycosarcoma maydis</name>
    <name type="common">Corn smut fungus</name>
    <name type="synonym">Ustilago maydis</name>
    <dbReference type="NCBI Taxonomy" id="5270"/>
    <lineage>
        <taxon>Eukaryota</taxon>
        <taxon>Fungi</taxon>
        <taxon>Dikarya</taxon>
        <taxon>Basidiomycota</taxon>
        <taxon>Ustilaginomycotina</taxon>
        <taxon>Ustilaginomycetes</taxon>
        <taxon>Ustilaginales</taxon>
        <taxon>Ustilaginaceae</taxon>
        <taxon>Mycosarcoma</taxon>
    </lineage>
</organism>
<feature type="compositionally biased region" description="Basic residues" evidence="1">
    <location>
        <begin position="231"/>
        <end position="242"/>
    </location>
</feature>
<feature type="compositionally biased region" description="Low complexity" evidence="1">
    <location>
        <begin position="249"/>
        <end position="262"/>
    </location>
</feature>
<accession>A0A0D1DPF4</accession>
<dbReference type="Proteomes" id="UP000000561">
    <property type="component" value="Chromosome 19"/>
</dbReference>
<dbReference type="AlphaFoldDB" id="A0A0D1DPF4"/>
<evidence type="ECO:0000313" key="3">
    <source>
        <dbReference type="EMBL" id="KIS66329.1"/>
    </source>
</evidence>
<keyword evidence="4" id="KW-1185">Reference proteome</keyword>
<feature type="region of interest" description="Disordered" evidence="1">
    <location>
        <begin position="217"/>
        <end position="394"/>
    </location>
</feature>
<dbReference type="OrthoDB" id="2554800at2759"/>
<keyword evidence="2" id="KW-1133">Transmembrane helix</keyword>
<keyword evidence="2" id="KW-0812">Transmembrane</keyword>
<feature type="region of interest" description="Disordered" evidence="1">
    <location>
        <begin position="475"/>
        <end position="494"/>
    </location>
</feature>
<keyword evidence="2" id="KW-0472">Membrane</keyword>
<feature type="compositionally biased region" description="Pro residues" evidence="1">
    <location>
        <begin position="621"/>
        <end position="630"/>
    </location>
</feature>
<dbReference type="GeneID" id="23568185"/>
<feature type="region of interest" description="Disordered" evidence="1">
    <location>
        <begin position="47"/>
        <end position="74"/>
    </location>
</feature>
<feature type="compositionally biased region" description="Low complexity" evidence="1">
    <location>
        <begin position="364"/>
        <end position="375"/>
    </location>
</feature>
<proteinExistence type="predicted"/>
<dbReference type="EMBL" id="CM003158">
    <property type="protein sequence ID" value="KIS66329.1"/>
    <property type="molecule type" value="Genomic_DNA"/>
</dbReference>
<dbReference type="KEGG" id="uma:UMAG_15101"/>